<evidence type="ECO:0000256" key="3">
    <source>
        <dbReference type="ARBA" id="ARBA00022475"/>
    </source>
</evidence>
<dbReference type="RefSeq" id="WP_343224899.1">
    <property type="nucleotide sequence ID" value="NZ_BMZT01000009.1"/>
</dbReference>
<feature type="region of interest" description="Disordered" evidence="7">
    <location>
        <begin position="103"/>
        <end position="168"/>
    </location>
</feature>
<dbReference type="PANTHER" id="PTHR30587">
    <property type="entry name" value="FLAGELLAR BIOSYNTHETIC PROTEIN FLIP"/>
    <property type="match status" value="1"/>
</dbReference>
<comment type="subcellular location">
    <subcellularLocation>
        <location evidence="1">Cell membrane</location>
        <topology evidence="1">Multi-pass membrane protein</topology>
    </subcellularLocation>
</comment>
<keyword evidence="6 8" id="KW-0472">Membrane</keyword>
<keyword evidence="4 8" id="KW-0812">Transmembrane</keyword>
<evidence type="ECO:0000256" key="1">
    <source>
        <dbReference type="ARBA" id="ARBA00004651"/>
    </source>
</evidence>
<dbReference type="Proteomes" id="UP001589898">
    <property type="component" value="Unassembled WGS sequence"/>
</dbReference>
<feature type="transmembrane region" description="Helical" evidence="8">
    <location>
        <begin position="296"/>
        <end position="322"/>
    </location>
</feature>
<feature type="transmembrane region" description="Helical" evidence="8">
    <location>
        <begin position="53"/>
        <end position="73"/>
    </location>
</feature>
<evidence type="ECO:0000256" key="2">
    <source>
        <dbReference type="ARBA" id="ARBA00006257"/>
    </source>
</evidence>
<evidence type="ECO:0000256" key="8">
    <source>
        <dbReference type="SAM" id="Phobius"/>
    </source>
</evidence>
<dbReference type="PROSITE" id="PS01061">
    <property type="entry name" value="FLIP_2"/>
    <property type="match status" value="1"/>
</dbReference>
<protein>
    <submittedName>
        <fullName evidence="9">EscR/YscR/HrcR family type III secretion system export apparatus protein</fullName>
    </submittedName>
</protein>
<evidence type="ECO:0000256" key="5">
    <source>
        <dbReference type="ARBA" id="ARBA00022989"/>
    </source>
</evidence>
<organism evidence="9 10">
    <name type="scientific">Luteimonas padinae</name>
    <dbReference type="NCBI Taxonomy" id="1714359"/>
    <lineage>
        <taxon>Bacteria</taxon>
        <taxon>Pseudomonadati</taxon>
        <taxon>Pseudomonadota</taxon>
        <taxon>Gammaproteobacteria</taxon>
        <taxon>Lysobacterales</taxon>
        <taxon>Lysobacteraceae</taxon>
        <taxon>Luteimonas</taxon>
    </lineage>
</organism>
<reference evidence="9 10" key="1">
    <citation type="submission" date="2024-09" db="EMBL/GenBank/DDBJ databases">
        <authorList>
            <person name="Sun Q."/>
            <person name="Mori K."/>
        </authorList>
    </citation>
    <scope>NUCLEOTIDE SEQUENCE [LARGE SCALE GENOMIC DNA]</scope>
    <source>
        <strain evidence="9 10">KCTC 52403</strain>
    </source>
</reference>
<proteinExistence type="inferred from homology"/>
<dbReference type="Pfam" id="PF00813">
    <property type="entry name" value="FliP"/>
    <property type="match status" value="2"/>
</dbReference>
<feature type="compositionally biased region" description="Low complexity" evidence="7">
    <location>
        <begin position="110"/>
        <end position="123"/>
    </location>
</feature>
<feature type="transmembrane region" description="Helical" evidence="8">
    <location>
        <begin position="12"/>
        <end position="41"/>
    </location>
</feature>
<dbReference type="PROSITE" id="PS01060">
    <property type="entry name" value="FLIP_1"/>
    <property type="match status" value="1"/>
</dbReference>
<dbReference type="InterPro" id="IPR005838">
    <property type="entry name" value="T3SS_IM_P"/>
</dbReference>
<keyword evidence="10" id="KW-1185">Reference proteome</keyword>
<evidence type="ECO:0000256" key="7">
    <source>
        <dbReference type="SAM" id="MobiDB-lite"/>
    </source>
</evidence>
<keyword evidence="5 8" id="KW-1133">Transmembrane helix</keyword>
<feature type="transmembrane region" description="Helical" evidence="8">
    <location>
        <begin position="334"/>
        <end position="355"/>
    </location>
</feature>
<comment type="caution">
    <text evidence="9">The sequence shown here is derived from an EMBL/GenBank/DDBJ whole genome shotgun (WGS) entry which is preliminary data.</text>
</comment>
<dbReference type="NCBIfam" id="NF009438">
    <property type="entry name" value="PRK12797.1"/>
    <property type="match status" value="1"/>
</dbReference>
<evidence type="ECO:0000313" key="10">
    <source>
        <dbReference type="Proteomes" id="UP001589898"/>
    </source>
</evidence>
<dbReference type="EMBL" id="JBHLTF010000027">
    <property type="protein sequence ID" value="MFC0717337.1"/>
    <property type="molecule type" value="Genomic_DNA"/>
</dbReference>
<evidence type="ECO:0000313" key="9">
    <source>
        <dbReference type="EMBL" id="MFC0717337.1"/>
    </source>
</evidence>
<dbReference type="PANTHER" id="PTHR30587:SF2">
    <property type="entry name" value="SURFACE PRESENTATION OF ANTIGENS PROTEIN SPAP"/>
    <property type="match status" value="1"/>
</dbReference>
<gene>
    <name evidence="9" type="ORF">ACFFFU_06210</name>
</gene>
<comment type="similarity">
    <text evidence="2">Belongs to the FliP/MopC/SpaP family.</text>
</comment>
<feature type="compositionally biased region" description="Low complexity" evidence="7">
    <location>
        <begin position="153"/>
        <end position="166"/>
    </location>
</feature>
<keyword evidence="3" id="KW-1003">Cell membrane</keyword>
<evidence type="ECO:0000256" key="4">
    <source>
        <dbReference type="ARBA" id="ARBA00022692"/>
    </source>
</evidence>
<evidence type="ECO:0000256" key="6">
    <source>
        <dbReference type="ARBA" id="ARBA00023136"/>
    </source>
</evidence>
<dbReference type="PRINTS" id="PR01302">
    <property type="entry name" value="TYPE3IMPPROT"/>
</dbReference>
<accession>A0ABV6SV62</accession>
<name>A0ABV6SV62_9GAMM</name>
<sequence>MDFTTFSPAVVLVTVVFIALAPFVAVMVTSFTKIVVVLSLLRNALGLQQVPPNVVINGLAIVLSAYVMSPVLLETHAAVSAYMAGEPPPAQIQAQIEQRAIARAERQAARRAQAPQAAGEADPAPTPADDADLDPPPASPAAADALRAEAEATTRGTGTPAAGPEAVEPADTGFVRAPQFANVDNGQAPPEDAGIADAAADDEGPVVITATGAPRPPTPAAGAPMDAARMLGIFEASKEPLRSFLIRHSNDQERAFFLKSAQRLLPADRRDDLDVDDFIVVIPAFTVSELTTAFQIGFLIFLPFLIIDLVVANILLALGMMMLSPTTISLPFKLLLFVLVDGWAKLVHGLVLTYAGG</sequence>